<dbReference type="SUPFAM" id="SSF49879">
    <property type="entry name" value="SMAD/FHA domain"/>
    <property type="match status" value="1"/>
</dbReference>
<dbReference type="EMBL" id="PKPP01001347">
    <property type="protein sequence ID" value="PWA83464.1"/>
    <property type="molecule type" value="Genomic_DNA"/>
</dbReference>
<evidence type="ECO:0000313" key="3">
    <source>
        <dbReference type="Proteomes" id="UP000245207"/>
    </source>
</evidence>
<accession>A0A2U1PCH3</accession>
<sequence>MEEQNPSSTDIKLIIEKGPKKGESIEYKSTKLIKIGRVVCGNTFQIKESGISSNHISIHFDNQRMLTDLHSSNGTFLNSQKLEPRVPTALNEGDCIKIGELTSIIVKIGMVVEEEGGGGLRRNARRLGRSKAVVEEEISDLGLGLGLGLHDKLGEGVVEEGVGTRNLQSAVEGSSVNHL</sequence>
<dbReference type="PROSITE" id="PS50006">
    <property type="entry name" value="FHA_DOMAIN"/>
    <property type="match status" value="1"/>
</dbReference>
<feature type="domain" description="FHA" evidence="1">
    <location>
        <begin position="33"/>
        <end position="82"/>
    </location>
</feature>
<name>A0A2U1PCH3_ARTAN</name>
<reference evidence="2 3" key="1">
    <citation type="journal article" date="2018" name="Mol. Plant">
        <title>The genome of Artemisia annua provides insight into the evolution of Asteraceae family and artemisinin biosynthesis.</title>
        <authorList>
            <person name="Shen Q."/>
            <person name="Zhang L."/>
            <person name="Liao Z."/>
            <person name="Wang S."/>
            <person name="Yan T."/>
            <person name="Shi P."/>
            <person name="Liu M."/>
            <person name="Fu X."/>
            <person name="Pan Q."/>
            <person name="Wang Y."/>
            <person name="Lv Z."/>
            <person name="Lu X."/>
            <person name="Zhang F."/>
            <person name="Jiang W."/>
            <person name="Ma Y."/>
            <person name="Chen M."/>
            <person name="Hao X."/>
            <person name="Li L."/>
            <person name="Tang Y."/>
            <person name="Lv G."/>
            <person name="Zhou Y."/>
            <person name="Sun X."/>
            <person name="Brodelius P.E."/>
            <person name="Rose J.K.C."/>
            <person name="Tang K."/>
        </authorList>
    </citation>
    <scope>NUCLEOTIDE SEQUENCE [LARGE SCALE GENOMIC DNA]</scope>
    <source>
        <strain evidence="3">cv. Huhao1</strain>
        <tissue evidence="2">Leaf</tissue>
    </source>
</reference>
<dbReference type="Gene3D" id="2.60.200.20">
    <property type="match status" value="1"/>
</dbReference>
<dbReference type="Pfam" id="PF00498">
    <property type="entry name" value="FHA"/>
    <property type="match status" value="1"/>
</dbReference>
<gene>
    <name evidence="2" type="ORF">CTI12_AA167000</name>
</gene>
<dbReference type="InterPro" id="IPR008984">
    <property type="entry name" value="SMAD_FHA_dom_sf"/>
</dbReference>
<dbReference type="AlphaFoldDB" id="A0A2U1PCH3"/>
<dbReference type="InterPro" id="IPR050923">
    <property type="entry name" value="Cell_Proc_Reg/RNA_Proc"/>
</dbReference>
<dbReference type="SMART" id="SM00240">
    <property type="entry name" value="FHA"/>
    <property type="match status" value="1"/>
</dbReference>
<dbReference type="CDD" id="cd00060">
    <property type="entry name" value="FHA"/>
    <property type="match status" value="1"/>
</dbReference>
<organism evidence="2 3">
    <name type="scientific">Artemisia annua</name>
    <name type="common">Sweet wormwood</name>
    <dbReference type="NCBI Taxonomy" id="35608"/>
    <lineage>
        <taxon>Eukaryota</taxon>
        <taxon>Viridiplantae</taxon>
        <taxon>Streptophyta</taxon>
        <taxon>Embryophyta</taxon>
        <taxon>Tracheophyta</taxon>
        <taxon>Spermatophyta</taxon>
        <taxon>Magnoliopsida</taxon>
        <taxon>eudicotyledons</taxon>
        <taxon>Gunneridae</taxon>
        <taxon>Pentapetalae</taxon>
        <taxon>asterids</taxon>
        <taxon>campanulids</taxon>
        <taxon>Asterales</taxon>
        <taxon>Asteraceae</taxon>
        <taxon>Asteroideae</taxon>
        <taxon>Anthemideae</taxon>
        <taxon>Artemisiinae</taxon>
        <taxon>Artemisia</taxon>
    </lineage>
</organism>
<dbReference type="InterPro" id="IPR000253">
    <property type="entry name" value="FHA_dom"/>
</dbReference>
<keyword evidence="3" id="KW-1185">Reference proteome</keyword>
<dbReference type="OrthoDB" id="687730at2759"/>
<evidence type="ECO:0000313" key="2">
    <source>
        <dbReference type="EMBL" id="PWA83464.1"/>
    </source>
</evidence>
<comment type="caution">
    <text evidence="2">The sequence shown here is derived from an EMBL/GenBank/DDBJ whole genome shotgun (WGS) entry which is preliminary data.</text>
</comment>
<proteinExistence type="predicted"/>
<dbReference type="STRING" id="35608.A0A2U1PCH3"/>
<evidence type="ECO:0000259" key="1">
    <source>
        <dbReference type="PROSITE" id="PS50006"/>
    </source>
</evidence>
<dbReference type="Proteomes" id="UP000245207">
    <property type="component" value="Unassembled WGS sequence"/>
</dbReference>
<dbReference type="PANTHER" id="PTHR23308">
    <property type="entry name" value="NUCLEAR INHIBITOR OF PROTEIN PHOSPHATASE-1"/>
    <property type="match status" value="1"/>
</dbReference>
<protein>
    <submittedName>
        <fullName evidence="2">SMAD/FHA domain-containing protein</fullName>
    </submittedName>
</protein>